<dbReference type="Gene3D" id="2.60.40.10">
    <property type="entry name" value="Immunoglobulins"/>
    <property type="match status" value="1"/>
</dbReference>
<sequence length="523" mass="56339">MKKSNWLLSAMLSLLTFSMMAQPERATLELSPEYRGGAFQSAPLDVPLAEAVHFLAFSVTWSGSPGLVSARFAAADGIWGDWQALPMEGHAEQSPEKRVSVLHFAPADTRKVQVAGTAGMDNLTLHFFNPGESSLPDAAQKETLVEERSPVFCPCPQPAYEGRDDWCPSGTCPEDPTPATTSVTHLIVHHAAGTNTASDWAAVVRAIWDFHTGVNGWDDVGYNWLIDPNGVIYEGRGDNRLGAHFCGTNGSTMGVCMLGDYTNITPTVQAKAALAQLLAWKSCDIGADPLGTSFHGSSGLSLMHISGHRDGCSTACPGDAFYPELPEIRDAVVAYIASSCAAIAPPANLTAAPMSDTTVVLNWEDASDNETAFLIERATSFFGDYVQIGEAPADAVSYTDDTVEPQSGYYYQVRATDGQDTSLYTNKAFAFVNIVSTADLLHGQRVEVFPNPVAGVLQVRWESPFQGPLHVRLMDTASRLIRSGEVRGGALELSWEMGTLPPGLYLLELTQNGQRAVFRVVKE</sequence>
<keyword evidence="5" id="KW-1185">Reference proteome</keyword>
<dbReference type="InterPro" id="IPR002502">
    <property type="entry name" value="Amidase_domain"/>
</dbReference>
<dbReference type="GO" id="GO:0008745">
    <property type="term" value="F:N-acetylmuramoyl-L-alanine amidase activity"/>
    <property type="evidence" value="ECO:0007669"/>
    <property type="project" value="InterPro"/>
</dbReference>
<dbReference type="InterPro" id="IPR003961">
    <property type="entry name" value="FN3_dom"/>
</dbReference>
<accession>A0A5C6RKP9</accession>
<feature type="domain" description="Fibronectin type-III" evidence="3">
    <location>
        <begin position="345"/>
        <end position="440"/>
    </location>
</feature>
<dbReference type="SUPFAM" id="SSF55846">
    <property type="entry name" value="N-acetylmuramoyl-L-alanine amidase-like"/>
    <property type="match status" value="1"/>
</dbReference>
<dbReference type="CDD" id="cd06583">
    <property type="entry name" value="PGRP"/>
    <property type="match status" value="1"/>
</dbReference>
<dbReference type="AlphaFoldDB" id="A0A5C6RKP9"/>
<dbReference type="PANTHER" id="PTHR11022">
    <property type="entry name" value="PEPTIDOGLYCAN RECOGNITION PROTEIN"/>
    <property type="match status" value="1"/>
</dbReference>
<organism evidence="4 5">
    <name type="scientific">Phaeodactylibacter luteus</name>
    <dbReference type="NCBI Taxonomy" id="1564516"/>
    <lineage>
        <taxon>Bacteria</taxon>
        <taxon>Pseudomonadati</taxon>
        <taxon>Bacteroidota</taxon>
        <taxon>Saprospiria</taxon>
        <taxon>Saprospirales</taxon>
        <taxon>Haliscomenobacteraceae</taxon>
        <taxon>Phaeodactylibacter</taxon>
    </lineage>
</organism>
<evidence type="ECO:0000256" key="1">
    <source>
        <dbReference type="ARBA" id="ARBA00007553"/>
    </source>
</evidence>
<evidence type="ECO:0000313" key="4">
    <source>
        <dbReference type="EMBL" id="TXB61902.1"/>
    </source>
</evidence>
<name>A0A5C6RKP9_9BACT</name>
<dbReference type="CDD" id="cd00063">
    <property type="entry name" value="FN3"/>
    <property type="match status" value="1"/>
</dbReference>
<evidence type="ECO:0000256" key="2">
    <source>
        <dbReference type="SAM" id="SignalP"/>
    </source>
</evidence>
<dbReference type="Proteomes" id="UP000321580">
    <property type="component" value="Unassembled WGS sequence"/>
</dbReference>
<dbReference type="EMBL" id="VOOR01000042">
    <property type="protein sequence ID" value="TXB61902.1"/>
    <property type="molecule type" value="Genomic_DNA"/>
</dbReference>
<dbReference type="InterPro" id="IPR006619">
    <property type="entry name" value="PGRP_domain_met/bac"/>
</dbReference>
<dbReference type="RefSeq" id="WP_147168723.1">
    <property type="nucleotide sequence ID" value="NZ_VOOR01000042.1"/>
</dbReference>
<evidence type="ECO:0000259" key="3">
    <source>
        <dbReference type="PROSITE" id="PS50853"/>
    </source>
</evidence>
<dbReference type="SMART" id="SM00701">
    <property type="entry name" value="PGRP"/>
    <property type="match status" value="1"/>
</dbReference>
<gene>
    <name evidence="4" type="ORF">FRY97_16770</name>
</gene>
<dbReference type="SUPFAM" id="SSF49265">
    <property type="entry name" value="Fibronectin type III"/>
    <property type="match status" value="1"/>
</dbReference>
<dbReference type="PANTHER" id="PTHR11022:SF41">
    <property type="entry name" value="PEPTIDOGLYCAN-RECOGNITION PROTEIN LC-RELATED"/>
    <property type="match status" value="1"/>
</dbReference>
<feature type="chain" id="PRO_5022766272" description="Fibronectin type-III domain-containing protein" evidence="2">
    <location>
        <begin position="22"/>
        <end position="523"/>
    </location>
</feature>
<dbReference type="GO" id="GO:0009253">
    <property type="term" value="P:peptidoglycan catabolic process"/>
    <property type="evidence" value="ECO:0007669"/>
    <property type="project" value="InterPro"/>
</dbReference>
<dbReference type="Pfam" id="PF01510">
    <property type="entry name" value="Amidase_2"/>
    <property type="match status" value="1"/>
</dbReference>
<protein>
    <recommendedName>
        <fullName evidence="3">Fibronectin type-III domain-containing protein</fullName>
    </recommendedName>
</protein>
<dbReference type="InterPro" id="IPR036116">
    <property type="entry name" value="FN3_sf"/>
</dbReference>
<dbReference type="Gene3D" id="3.40.80.10">
    <property type="entry name" value="Peptidoglycan recognition protein-like"/>
    <property type="match status" value="1"/>
</dbReference>
<dbReference type="InterPro" id="IPR036505">
    <property type="entry name" value="Amidase/PGRP_sf"/>
</dbReference>
<reference evidence="4 5" key="1">
    <citation type="submission" date="2019-08" db="EMBL/GenBank/DDBJ databases">
        <title>Genome of Phaeodactylibacter luteus.</title>
        <authorList>
            <person name="Bowman J.P."/>
        </authorList>
    </citation>
    <scope>NUCLEOTIDE SEQUENCE [LARGE SCALE GENOMIC DNA]</scope>
    <source>
        <strain evidence="4 5">KCTC 42180</strain>
    </source>
</reference>
<feature type="signal peptide" evidence="2">
    <location>
        <begin position="1"/>
        <end position="21"/>
    </location>
</feature>
<keyword evidence="2" id="KW-0732">Signal</keyword>
<comment type="caution">
    <text evidence="4">The sequence shown here is derived from an EMBL/GenBank/DDBJ whole genome shotgun (WGS) entry which is preliminary data.</text>
</comment>
<dbReference type="OrthoDB" id="2812205at2"/>
<dbReference type="InterPro" id="IPR015510">
    <property type="entry name" value="PGRP"/>
</dbReference>
<dbReference type="GO" id="GO:0008270">
    <property type="term" value="F:zinc ion binding"/>
    <property type="evidence" value="ECO:0007669"/>
    <property type="project" value="InterPro"/>
</dbReference>
<proteinExistence type="inferred from homology"/>
<comment type="similarity">
    <text evidence="1">Belongs to the N-acetylmuramoyl-L-alanine amidase 2 family.</text>
</comment>
<dbReference type="InterPro" id="IPR013783">
    <property type="entry name" value="Ig-like_fold"/>
</dbReference>
<dbReference type="PROSITE" id="PS50853">
    <property type="entry name" value="FN3"/>
    <property type="match status" value="1"/>
</dbReference>
<evidence type="ECO:0000313" key="5">
    <source>
        <dbReference type="Proteomes" id="UP000321580"/>
    </source>
</evidence>